<dbReference type="Gene3D" id="3.20.20.150">
    <property type="entry name" value="Divalent-metal-dependent TIM barrel enzymes"/>
    <property type="match status" value="1"/>
</dbReference>
<dbReference type="PANTHER" id="PTHR12110:SF21">
    <property type="entry name" value="XYLOSE ISOMERASE-LIKE TIM BARREL DOMAIN-CONTAINING PROTEIN"/>
    <property type="match status" value="1"/>
</dbReference>
<dbReference type="OrthoDB" id="5360893at2759"/>
<dbReference type="GeneID" id="83203133"/>
<evidence type="ECO:0000259" key="1">
    <source>
        <dbReference type="Pfam" id="PF01261"/>
    </source>
</evidence>
<evidence type="ECO:0000313" key="2">
    <source>
        <dbReference type="EMBL" id="KAJ5225309.1"/>
    </source>
</evidence>
<reference evidence="2" key="2">
    <citation type="journal article" date="2023" name="IMA Fungus">
        <title>Comparative genomic study of the Penicillium genus elucidates a diverse pangenome and 15 lateral gene transfer events.</title>
        <authorList>
            <person name="Petersen C."/>
            <person name="Sorensen T."/>
            <person name="Nielsen M.R."/>
            <person name="Sondergaard T.E."/>
            <person name="Sorensen J.L."/>
            <person name="Fitzpatrick D.A."/>
            <person name="Frisvad J.C."/>
            <person name="Nielsen K.L."/>
        </authorList>
    </citation>
    <scope>NUCLEOTIDE SEQUENCE</scope>
    <source>
        <strain evidence="2">IBT 19713</strain>
    </source>
</reference>
<dbReference type="SUPFAM" id="SSF51658">
    <property type="entry name" value="Xylose isomerase-like"/>
    <property type="match status" value="1"/>
</dbReference>
<dbReference type="Pfam" id="PF01261">
    <property type="entry name" value="AP_endonuc_2"/>
    <property type="match status" value="1"/>
</dbReference>
<dbReference type="PANTHER" id="PTHR12110">
    <property type="entry name" value="HYDROXYPYRUVATE ISOMERASE"/>
    <property type="match status" value="1"/>
</dbReference>
<dbReference type="InterPro" id="IPR036237">
    <property type="entry name" value="Xyl_isomerase-like_sf"/>
</dbReference>
<name>A0A9W9NV84_9EURO</name>
<dbReference type="RefSeq" id="XP_058328720.1">
    <property type="nucleotide sequence ID" value="XM_058475830.1"/>
</dbReference>
<evidence type="ECO:0000313" key="3">
    <source>
        <dbReference type="Proteomes" id="UP001150941"/>
    </source>
</evidence>
<accession>A0A9W9NV84</accession>
<dbReference type="AlphaFoldDB" id="A0A9W9NV84"/>
<keyword evidence="3" id="KW-1185">Reference proteome</keyword>
<dbReference type="Proteomes" id="UP001150941">
    <property type="component" value="Unassembled WGS sequence"/>
</dbReference>
<protein>
    <recommendedName>
        <fullName evidence="1">Xylose isomerase-like TIM barrel domain-containing protein</fullName>
    </recommendedName>
</protein>
<proteinExistence type="predicted"/>
<organism evidence="2 3">
    <name type="scientific">Penicillium chermesinum</name>
    <dbReference type="NCBI Taxonomy" id="63820"/>
    <lineage>
        <taxon>Eukaryota</taxon>
        <taxon>Fungi</taxon>
        <taxon>Dikarya</taxon>
        <taxon>Ascomycota</taxon>
        <taxon>Pezizomycotina</taxon>
        <taxon>Eurotiomycetes</taxon>
        <taxon>Eurotiomycetidae</taxon>
        <taxon>Eurotiales</taxon>
        <taxon>Aspergillaceae</taxon>
        <taxon>Penicillium</taxon>
    </lineage>
</organism>
<dbReference type="EMBL" id="JAPQKS010000005">
    <property type="protein sequence ID" value="KAJ5225309.1"/>
    <property type="molecule type" value="Genomic_DNA"/>
</dbReference>
<dbReference type="InterPro" id="IPR013022">
    <property type="entry name" value="Xyl_isomerase-like_TIM-brl"/>
</dbReference>
<comment type="caution">
    <text evidence="2">The sequence shown here is derived from an EMBL/GenBank/DDBJ whole genome shotgun (WGS) entry which is preliminary data.</text>
</comment>
<reference evidence="2" key="1">
    <citation type="submission" date="2022-11" db="EMBL/GenBank/DDBJ databases">
        <authorList>
            <person name="Petersen C."/>
        </authorList>
    </citation>
    <scope>NUCLEOTIDE SEQUENCE</scope>
    <source>
        <strain evidence="2">IBT 19713</strain>
    </source>
</reference>
<feature type="domain" description="Xylose isomerase-like TIM barrel" evidence="1">
    <location>
        <begin position="26"/>
        <end position="331"/>
    </location>
</feature>
<gene>
    <name evidence="2" type="ORF">N7468_006534</name>
</gene>
<dbReference type="InterPro" id="IPR050312">
    <property type="entry name" value="IolE/XylAMocC-like"/>
</dbReference>
<sequence length="344" mass="38536">MSAIKVAIASNSMGKSVAGHTIERKLEAAKAHGFDGVEVAFECVEANATQFNTMATRDDRLRASAADIYEKAQSLDLKLIALNPFRDFDGLRNPRQANARLQEADLWCQLCQIMHIPIIQVPTALYPLEESKVTTDVCVIATNMRKLGRLAEKYDLKIGYEAPSWGIHKSTWQEIQEILARVNLPNVGHCLDTFHIASKEAGDPFNASSPIRGSGFDDLYRSLDELKRTVSPEDIVYLQLSDATTADQEQKGYPNTDLDQPAYMTQSRNCRVFPCEERLGGSLPVMEVAKAVFDMGYTGWVSMEVFHKDMFHEGNSVPDDWARRGMESWKNVALRCGLDRRAKI</sequence>